<dbReference type="InterPro" id="IPR059125">
    <property type="entry name" value="Ferritin_actino"/>
</dbReference>
<proteinExistence type="predicted"/>
<reference evidence="2 3" key="1">
    <citation type="submission" date="2022-03" db="EMBL/GenBank/DDBJ databases">
        <title>Isotopic signatures of nitrous oxide derived from detoxification processes.</title>
        <authorList>
            <person name="Behrendt U."/>
            <person name="Buchen C."/>
            <person name="Well R."/>
            <person name="Ulrich A."/>
            <person name="Rohe L."/>
            <person name="Kolb S."/>
            <person name="Schloter M."/>
            <person name="Horn M.A."/>
            <person name="Augustin J."/>
        </authorList>
    </citation>
    <scope>NUCLEOTIDE SEQUENCE [LARGE SCALE GENOMIC DNA]</scope>
    <source>
        <strain evidence="2 3">S4-C24</strain>
    </source>
</reference>
<evidence type="ECO:0000313" key="3">
    <source>
        <dbReference type="Proteomes" id="UP000829069"/>
    </source>
</evidence>
<feature type="domain" description="Ferritin-like" evidence="1">
    <location>
        <begin position="17"/>
        <end position="199"/>
    </location>
</feature>
<sequence>MSTESTVPAAAGEDSDRRRQFLIDLYGVMAYGELSAFERFSSDARFSPTLHDRAAVGRLAVTEFEHFEAVAAQLEQLGVDVETAMAPFQPSIDAFHDRTRPADWYESLMKAYVTDGVLGDFYLHIAGALDSETQKLVARIKENTEQISMIAARLKQVLADDPRLSSRLALWGRRLVGEALTQAQRIGIERAVLSELMRGQDPDRQAQATGELFAQLTQNHSRRMNDLGLTA</sequence>
<gene>
    <name evidence="2" type="ORF">MNQ99_06560</name>
</gene>
<dbReference type="EMBL" id="CP093326">
    <property type="protein sequence ID" value="UNK47007.1"/>
    <property type="molecule type" value="Genomic_DNA"/>
</dbReference>
<protein>
    <submittedName>
        <fullName evidence="2">Ferritin-like domain-containing protein</fullName>
    </submittedName>
</protein>
<organism evidence="2 3">
    <name type="scientific">Arthrobacter sulfonylureivorans</name>
    <dbReference type="NCBI Taxonomy" id="2486855"/>
    <lineage>
        <taxon>Bacteria</taxon>
        <taxon>Bacillati</taxon>
        <taxon>Actinomycetota</taxon>
        <taxon>Actinomycetes</taxon>
        <taxon>Micrococcales</taxon>
        <taxon>Micrococcaceae</taxon>
        <taxon>Arthrobacter</taxon>
    </lineage>
</organism>
<dbReference type="Gene3D" id="1.20.1260.10">
    <property type="match status" value="1"/>
</dbReference>
<accession>A0ABY3W9H4</accession>
<dbReference type="InterPro" id="IPR012347">
    <property type="entry name" value="Ferritin-like"/>
</dbReference>
<dbReference type="Pfam" id="PF13794">
    <property type="entry name" value="MiaE_2"/>
    <property type="match status" value="1"/>
</dbReference>
<evidence type="ECO:0000313" key="2">
    <source>
        <dbReference type="EMBL" id="UNK47007.1"/>
    </source>
</evidence>
<name>A0ABY3W9H4_9MICC</name>
<dbReference type="Proteomes" id="UP000829069">
    <property type="component" value="Chromosome"/>
</dbReference>
<dbReference type="RefSeq" id="WP_127511297.1">
    <property type="nucleotide sequence ID" value="NZ_CP093326.1"/>
</dbReference>
<evidence type="ECO:0000259" key="1">
    <source>
        <dbReference type="Pfam" id="PF13794"/>
    </source>
</evidence>
<keyword evidence="3" id="KW-1185">Reference proteome</keyword>